<evidence type="ECO:0000259" key="2">
    <source>
        <dbReference type="Pfam" id="PF13302"/>
    </source>
</evidence>
<dbReference type="GO" id="GO:1990189">
    <property type="term" value="F:protein N-terminal-serine acetyltransferase activity"/>
    <property type="evidence" value="ECO:0007669"/>
    <property type="project" value="TreeGrafter"/>
</dbReference>
<dbReference type="Gene3D" id="3.40.630.30">
    <property type="match status" value="1"/>
</dbReference>
<evidence type="ECO:0000313" key="3">
    <source>
        <dbReference type="EMBL" id="TQN69362.1"/>
    </source>
</evidence>
<comment type="caution">
    <text evidence="3">The sequence shown here is derived from an EMBL/GenBank/DDBJ whole genome shotgun (WGS) entry which is preliminary data.</text>
</comment>
<feature type="domain" description="N-acetyltransferase" evidence="2">
    <location>
        <begin position="69"/>
        <end position="158"/>
    </location>
</feature>
<evidence type="ECO:0000313" key="4">
    <source>
        <dbReference type="Proteomes" id="UP000326340"/>
    </source>
</evidence>
<dbReference type="AlphaFoldDB" id="A0A5Q4BQR2"/>
<keyword evidence="4" id="KW-1185">Reference proteome</keyword>
<accession>A0A5Q4BQR2</accession>
<dbReference type="SUPFAM" id="SSF55729">
    <property type="entry name" value="Acyl-CoA N-acyltransferases (Nat)"/>
    <property type="match status" value="1"/>
</dbReference>
<dbReference type="Pfam" id="PF13302">
    <property type="entry name" value="Acetyltransf_3"/>
    <property type="match status" value="1"/>
</dbReference>
<dbReference type="PANTHER" id="PTHR43441:SF2">
    <property type="entry name" value="FAMILY ACETYLTRANSFERASE, PUTATIVE (AFU_ORTHOLOGUE AFUA_7G00850)-RELATED"/>
    <property type="match status" value="1"/>
</dbReference>
<protein>
    <recommendedName>
        <fullName evidence="2">N-acetyltransferase domain-containing protein</fullName>
    </recommendedName>
</protein>
<dbReference type="InterPro" id="IPR016181">
    <property type="entry name" value="Acyl_CoA_acyltransferase"/>
</dbReference>
<dbReference type="PANTHER" id="PTHR43441">
    <property type="entry name" value="RIBOSOMAL-PROTEIN-SERINE ACETYLTRANSFERASE"/>
    <property type="match status" value="1"/>
</dbReference>
<sequence>MDLPVGPPVPSDPATSPARTPLLGRYTALVPLETSHSEILFKHLGGEENARLWTYLFHEPFLDVSADPLFFAVLSGPASDPASEPVGIMSYLSIVPDHRRIEIGFIVFGEQLKQTRAATEAQYLLMKNAFEELGNFRLEWKANHLNKASRAAAERLGYVFEGVFRKHLVIKGRRRDTVWLSITDEEWPTVKGGLEAWLSADNFDENGKQRKGLKQCREAFQVGGKS</sequence>
<gene>
    <name evidence="3" type="ORF">CSHISOI_06122</name>
</gene>
<reference evidence="3 4" key="1">
    <citation type="journal article" date="2019" name="Sci. Rep.">
        <title>Colletotrichum shisoi sp. nov., an anthracnose pathogen of Perilla frutescens in Japan: molecular phylogenetic, morphological and genomic evidence.</title>
        <authorList>
            <person name="Gan P."/>
            <person name="Tsushima A."/>
            <person name="Hiroyama R."/>
            <person name="Narusaka M."/>
            <person name="Takano Y."/>
            <person name="Narusaka Y."/>
            <person name="Kawaradani M."/>
            <person name="Damm U."/>
            <person name="Shirasu K."/>
        </authorList>
    </citation>
    <scope>NUCLEOTIDE SEQUENCE [LARGE SCALE GENOMIC DNA]</scope>
    <source>
        <strain evidence="3 4">PG-2018a</strain>
    </source>
</reference>
<dbReference type="OrthoDB" id="41238at2759"/>
<proteinExistence type="predicted"/>
<name>A0A5Q4BQR2_9PEZI</name>
<dbReference type="Proteomes" id="UP000326340">
    <property type="component" value="Unassembled WGS sequence"/>
</dbReference>
<feature type="compositionally biased region" description="Pro residues" evidence="1">
    <location>
        <begin position="1"/>
        <end position="11"/>
    </location>
</feature>
<evidence type="ECO:0000256" key="1">
    <source>
        <dbReference type="SAM" id="MobiDB-lite"/>
    </source>
</evidence>
<dbReference type="EMBL" id="PUHP01000531">
    <property type="protein sequence ID" value="TQN69362.1"/>
    <property type="molecule type" value="Genomic_DNA"/>
</dbReference>
<feature type="region of interest" description="Disordered" evidence="1">
    <location>
        <begin position="1"/>
        <end position="20"/>
    </location>
</feature>
<dbReference type="InterPro" id="IPR051908">
    <property type="entry name" value="Ribosomal_N-acetyltransferase"/>
</dbReference>
<dbReference type="GO" id="GO:0008999">
    <property type="term" value="F:protein-N-terminal-alanine acetyltransferase activity"/>
    <property type="evidence" value="ECO:0007669"/>
    <property type="project" value="TreeGrafter"/>
</dbReference>
<organism evidence="3 4">
    <name type="scientific">Colletotrichum shisoi</name>
    <dbReference type="NCBI Taxonomy" id="2078593"/>
    <lineage>
        <taxon>Eukaryota</taxon>
        <taxon>Fungi</taxon>
        <taxon>Dikarya</taxon>
        <taxon>Ascomycota</taxon>
        <taxon>Pezizomycotina</taxon>
        <taxon>Sordariomycetes</taxon>
        <taxon>Hypocreomycetidae</taxon>
        <taxon>Glomerellales</taxon>
        <taxon>Glomerellaceae</taxon>
        <taxon>Colletotrichum</taxon>
        <taxon>Colletotrichum destructivum species complex</taxon>
    </lineage>
</organism>
<dbReference type="InterPro" id="IPR000182">
    <property type="entry name" value="GNAT_dom"/>
</dbReference>